<accession>A0A0D2KKY1</accession>
<comment type="subcellular location">
    <subcellularLocation>
        <location evidence="1">Membrane</location>
        <topology evidence="1">Single-pass membrane protein</topology>
    </subcellularLocation>
</comment>
<dbReference type="RefSeq" id="XP_013895453.1">
    <property type="nucleotide sequence ID" value="XM_014039999.1"/>
</dbReference>
<evidence type="ECO:0000256" key="2">
    <source>
        <dbReference type="ARBA" id="ARBA00022679"/>
    </source>
</evidence>
<gene>
    <name evidence="9" type="ORF">MNEG_11528</name>
</gene>
<evidence type="ECO:0000313" key="10">
    <source>
        <dbReference type="Proteomes" id="UP000054498"/>
    </source>
</evidence>
<keyword evidence="2" id="KW-0808">Transferase</keyword>
<keyword evidence="5" id="KW-0472">Membrane</keyword>
<dbReference type="InterPro" id="IPR036020">
    <property type="entry name" value="WW_dom_sf"/>
</dbReference>
<dbReference type="InterPro" id="IPR010635">
    <property type="entry name" value="Heparan_SO4-6-sulfoTrfase"/>
</dbReference>
<dbReference type="GO" id="GO:0016020">
    <property type="term" value="C:membrane"/>
    <property type="evidence" value="ECO:0007669"/>
    <property type="project" value="UniProtKB-SubCell"/>
</dbReference>
<dbReference type="OrthoDB" id="406981at2759"/>
<sequence>MATVLSQSAVPLLLLAAAALLPLLAGADEASTCQAVLKEFHTFNEKEAVPYGGDNMVYFLHVPRTAGRTFHSCLLKQGTPPSQRCPKSYDHLRIDVHVPACRLLSSHDDFSVVQQLPPGTAVVTQLREPLDRFLSAYEFAIEGLRRAQGARAQQGLRGRGPGTGDVSGSVAAVVAARQVNKTRKKPPKPGRTLTDEVWPWSHLVPFFLQDMRARLDVLSSRPRDPAGHWVEYSTKEGRPYYYNKMRNVSRWELTEAEKPRLLPPLNPYDNDLVMPLAEFVHHPIAKELLHNGEAFQVLGLTNYSHWPKAEQLRHCARSNPAVADELKAFALQRLRTFSHVGTTDQLFPSVESCAASLGLPLDGHAYQGGGEVRGRRAAAGVCDRRFLCARQHMNNVRFGF</sequence>
<evidence type="ECO:0000259" key="8">
    <source>
        <dbReference type="PROSITE" id="PS50020"/>
    </source>
</evidence>
<evidence type="ECO:0000256" key="1">
    <source>
        <dbReference type="ARBA" id="ARBA00004167"/>
    </source>
</evidence>
<dbReference type="CDD" id="cd00201">
    <property type="entry name" value="WW"/>
    <property type="match status" value="1"/>
</dbReference>
<dbReference type="PROSITE" id="PS50020">
    <property type="entry name" value="WW_DOMAIN_2"/>
    <property type="match status" value="1"/>
</dbReference>
<dbReference type="InterPro" id="IPR001202">
    <property type="entry name" value="WW_dom"/>
</dbReference>
<dbReference type="PANTHER" id="PTHR12812:SF0">
    <property type="entry name" value="HEPARAN-SULFATE 6-O-SULFOTRANSFERASE"/>
    <property type="match status" value="1"/>
</dbReference>
<dbReference type="AlphaFoldDB" id="A0A0D2KKY1"/>
<keyword evidence="4" id="KW-1133">Transmembrane helix</keyword>
<dbReference type="EMBL" id="KK103005">
    <property type="protein sequence ID" value="KIY96433.1"/>
    <property type="molecule type" value="Genomic_DNA"/>
</dbReference>
<feature type="chain" id="PRO_5002257029" description="WW domain-containing protein" evidence="7">
    <location>
        <begin position="28"/>
        <end position="400"/>
    </location>
</feature>
<dbReference type="KEGG" id="mng:MNEG_11528"/>
<dbReference type="SUPFAM" id="SSF51045">
    <property type="entry name" value="WW domain"/>
    <property type="match status" value="1"/>
</dbReference>
<evidence type="ECO:0000313" key="9">
    <source>
        <dbReference type="EMBL" id="KIY96433.1"/>
    </source>
</evidence>
<keyword evidence="7" id="KW-0732">Signal</keyword>
<evidence type="ECO:0000256" key="4">
    <source>
        <dbReference type="ARBA" id="ARBA00022989"/>
    </source>
</evidence>
<dbReference type="Pfam" id="PF00397">
    <property type="entry name" value="WW"/>
    <property type="match status" value="1"/>
</dbReference>
<dbReference type="GeneID" id="25728799"/>
<keyword evidence="3" id="KW-0812">Transmembrane</keyword>
<dbReference type="GO" id="GO:0017095">
    <property type="term" value="F:heparan sulfate 6-sulfotransferase activity"/>
    <property type="evidence" value="ECO:0007669"/>
    <property type="project" value="TreeGrafter"/>
</dbReference>
<name>A0A0D2KKY1_9CHLO</name>
<dbReference type="InterPro" id="IPR027417">
    <property type="entry name" value="P-loop_NTPase"/>
</dbReference>
<dbReference type="Gene3D" id="2.20.70.10">
    <property type="match status" value="1"/>
</dbReference>
<dbReference type="Proteomes" id="UP000054498">
    <property type="component" value="Unassembled WGS sequence"/>
</dbReference>
<feature type="domain" description="WW" evidence="8">
    <location>
        <begin position="229"/>
        <end position="256"/>
    </location>
</feature>
<protein>
    <recommendedName>
        <fullName evidence="8">WW domain-containing protein</fullName>
    </recommendedName>
</protein>
<reference evidence="9 10" key="1">
    <citation type="journal article" date="2013" name="BMC Genomics">
        <title>Reconstruction of the lipid metabolism for the microalga Monoraphidium neglectum from its genome sequence reveals characteristics suitable for biofuel production.</title>
        <authorList>
            <person name="Bogen C."/>
            <person name="Al-Dilaimi A."/>
            <person name="Albersmeier A."/>
            <person name="Wichmann J."/>
            <person name="Grundmann M."/>
            <person name="Rupp O."/>
            <person name="Lauersen K.J."/>
            <person name="Blifernez-Klassen O."/>
            <person name="Kalinowski J."/>
            <person name="Goesmann A."/>
            <person name="Mussgnug J.H."/>
            <person name="Kruse O."/>
        </authorList>
    </citation>
    <scope>NUCLEOTIDE SEQUENCE [LARGE SCALE GENOMIC DNA]</scope>
    <source>
        <strain evidence="9 10">SAG 48.87</strain>
    </source>
</reference>
<feature type="signal peptide" evidence="7">
    <location>
        <begin position="1"/>
        <end position="27"/>
    </location>
</feature>
<dbReference type="STRING" id="145388.A0A0D2KKY1"/>
<evidence type="ECO:0000256" key="5">
    <source>
        <dbReference type="ARBA" id="ARBA00023136"/>
    </source>
</evidence>
<evidence type="ECO:0000256" key="6">
    <source>
        <dbReference type="ARBA" id="ARBA00023180"/>
    </source>
</evidence>
<dbReference type="Gene3D" id="3.40.50.300">
    <property type="entry name" value="P-loop containing nucleotide triphosphate hydrolases"/>
    <property type="match status" value="1"/>
</dbReference>
<evidence type="ECO:0000256" key="7">
    <source>
        <dbReference type="SAM" id="SignalP"/>
    </source>
</evidence>
<keyword evidence="10" id="KW-1185">Reference proteome</keyword>
<keyword evidence="6" id="KW-0325">Glycoprotein</keyword>
<organism evidence="9 10">
    <name type="scientific">Monoraphidium neglectum</name>
    <dbReference type="NCBI Taxonomy" id="145388"/>
    <lineage>
        <taxon>Eukaryota</taxon>
        <taxon>Viridiplantae</taxon>
        <taxon>Chlorophyta</taxon>
        <taxon>core chlorophytes</taxon>
        <taxon>Chlorophyceae</taxon>
        <taxon>CS clade</taxon>
        <taxon>Sphaeropleales</taxon>
        <taxon>Selenastraceae</taxon>
        <taxon>Monoraphidium</taxon>
    </lineage>
</organism>
<dbReference type="PANTHER" id="PTHR12812">
    <property type="entry name" value="HEPARAN SULFATE 6-O-SULFOTRANSFERASE 3"/>
    <property type="match status" value="1"/>
</dbReference>
<proteinExistence type="predicted"/>
<evidence type="ECO:0000256" key="3">
    <source>
        <dbReference type="ARBA" id="ARBA00022692"/>
    </source>
</evidence>